<evidence type="ECO:0000313" key="2">
    <source>
        <dbReference type="Proteomes" id="UP000242444"/>
    </source>
</evidence>
<sequence length="275" mass="29035">MEPTAAGATFNAAAPEFARWYARLWRPLGELTVAVSRPRPGERVFDACCGSGASAVPAAHAVGPSGAVDGVDMAGALLDQGRAVASAEGLAQLTFTESDVLTWESPHSPYDLVQCAYGVFFLPDLNSGTKTLLSRLRPGGRFAVTVWGNEAMRSLLAAGMPAIASERPAARTAMSGNDPSAPLRTPAKLRAWLEQLGLERVSVTEVGFRQPLHPDDAWEFLIGAALRGYLVGLDSAAVERVRERFLANLAEQGTVTLDADSLIGLGHLGTTRPSP</sequence>
<evidence type="ECO:0000313" key="1">
    <source>
        <dbReference type="EMBL" id="OZM72418.1"/>
    </source>
</evidence>
<name>A0A263D2W5_9PSEU</name>
<accession>A0A263D2W5</accession>
<gene>
    <name evidence="1" type="ORF">CFN78_15690</name>
</gene>
<dbReference type="RefSeq" id="WP_094863518.1">
    <property type="nucleotide sequence ID" value="NZ_NKYE01000008.1"/>
</dbReference>
<keyword evidence="2" id="KW-1185">Reference proteome</keyword>
<dbReference type="OrthoDB" id="7032234at2"/>
<dbReference type="EMBL" id="NKYE01000008">
    <property type="protein sequence ID" value="OZM72418.1"/>
    <property type="molecule type" value="Genomic_DNA"/>
</dbReference>
<proteinExistence type="predicted"/>
<dbReference type="CDD" id="cd02440">
    <property type="entry name" value="AdoMet_MTases"/>
    <property type="match status" value="1"/>
</dbReference>
<dbReference type="GO" id="GO:0032259">
    <property type="term" value="P:methylation"/>
    <property type="evidence" value="ECO:0007669"/>
    <property type="project" value="UniProtKB-KW"/>
</dbReference>
<dbReference type="SUPFAM" id="SSF53335">
    <property type="entry name" value="S-adenosyl-L-methionine-dependent methyltransferases"/>
    <property type="match status" value="1"/>
</dbReference>
<organism evidence="1 2">
    <name type="scientific">Amycolatopsis antarctica</name>
    <dbReference type="NCBI Taxonomy" id="1854586"/>
    <lineage>
        <taxon>Bacteria</taxon>
        <taxon>Bacillati</taxon>
        <taxon>Actinomycetota</taxon>
        <taxon>Actinomycetes</taxon>
        <taxon>Pseudonocardiales</taxon>
        <taxon>Pseudonocardiaceae</taxon>
        <taxon>Amycolatopsis</taxon>
    </lineage>
</organism>
<comment type="caution">
    <text evidence="1">The sequence shown here is derived from an EMBL/GenBank/DDBJ whole genome shotgun (WGS) entry which is preliminary data.</text>
</comment>
<dbReference type="InterPro" id="IPR029063">
    <property type="entry name" value="SAM-dependent_MTases_sf"/>
</dbReference>
<dbReference type="AlphaFoldDB" id="A0A263D2W5"/>
<dbReference type="PANTHER" id="PTHR43861">
    <property type="entry name" value="TRANS-ACONITATE 2-METHYLTRANSFERASE-RELATED"/>
    <property type="match status" value="1"/>
</dbReference>
<keyword evidence="1" id="KW-0489">Methyltransferase</keyword>
<dbReference type="InParanoid" id="A0A263D2W5"/>
<dbReference type="GO" id="GO:0008168">
    <property type="term" value="F:methyltransferase activity"/>
    <property type="evidence" value="ECO:0007669"/>
    <property type="project" value="UniProtKB-KW"/>
</dbReference>
<dbReference type="Pfam" id="PF01209">
    <property type="entry name" value="Ubie_methyltran"/>
    <property type="match status" value="1"/>
</dbReference>
<keyword evidence="1" id="KW-0808">Transferase</keyword>
<dbReference type="Gene3D" id="3.40.50.150">
    <property type="entry name" value="Vaccinia Virus protein VP39"/>
    <property type="match status" value="1"/>
</dbReference>
<reference evidence="1 2" key="1">
    <citation type="submission" date="2017-07" db="EMBL/GenBank/DDBJ databases">
        <title>Amycolatopsis antarcticus sp. nov., isolated from the surface of an Antarcticus brown macroalga.</title>
        <authorList>
            <person name="Wang J."/>
            <person name="Leiva S."/>
            <person name="Huang J."/>
            <person name="Huang Y."/>
        </authorList>
    </citation>
    <scope>NUCLEOTIDE SEQUENCE [LARGE SCALE GENOMIC DNA]</scope>
    <source>
        <strain evidence="1 2">AU-G6</strain>
    </source>
</reference>
<protein>
    <submittedName>
        <fullName evidence="1">Methylase</fullName>
    </submittedName>
</protein>
<dbReference type="Proteomes" id="UP000242444">
    <property type="component" value="Unassembled WGS sequence"/>
</dbReference>